<sequence length="80" mass="9580">MVLFAQRLKEIRVSQKITQKAVAEFLNIKETSYQHYEYGKREPNYETLFKLCHYFNVSADYLLGLSDDPIIHRKEDTHEQ</sequence>
<dbReference type="PROSITE" id="PS50943">
    <property type="entry name" value="HTH_CROC1"/>
    <property type="match status" value="1"/>
</dbReference>
<feature type="domain" description="HTH cro/C1-type" evidence="2">
    <location>
        <begin position="8"/>
        <end position="62"/>
    </location>
</feature>
<dbReference type="SUPFAM" id="SSF47413">
    <property type="entry name" value="lambda repressor-like DNA-binding domains"/>
    <property type="match status" value="1"/>
</dbReference>
<proteinExistence type="predicted"/>
<dbReference type="RefSeq" id="WP_089281537.1">
    <property type="nucleotide sequence ID" value="NZ_FZOJ01000003.1"/>
</dbReference>
<dbReference type="PANTHER" id="PTHR46558">
    <property type="entry name" value="TRACRIPTIONAL REGULATORY PROTEIN-RELATED-RELATED"/>
    <property type="match status" value="1"/>
</dbReference>
<dbReference type="CDD" id="cd00093">
    <property type="entry name" value="HTH_XRE"/>
    <property type="match status" value="1"/>
</dbReference>
<dbReference type="SMART" id="SM00530">
    <property type="entry name" value="HTH_XRE"/>
    <property type="match status" value="1"/>
</dbReference>
<organism evidence="3 4">
    <name type="scientific">Anaerovirgula multivorans</name>
    <dbReference type="NCBI Taxonomy" id="312168"/>
    <lineage>
        <taxon>Bacteria</taxon>
        <taxon>Bacillati</taxon>
        <taxon>Bacillota</taxon>
        <taxon>Clostridia</taxon>
        <taxon>Peptostreptococcales</taxon>
        <taxon>Natronincolaceae</taxon>
        <taxon>Anaerovirgula</taxon>
    </lineage>
</organism>
<keyword evidence="1" id="KW-0238">DNA-binding</keyword>
<dbReference type="Gene3D" id="1.10.260.40">
    <property type="entry name" value="lambda repressor-like DNA-binding domains"/>
    <property type="match status" value="1"/>
</dbReference>
<dbReference type="EMBL" id="FZOJ01000003">
    <property type="protein sequence ID" value="SNS03229.1"/>
    <property type="molecule type" value="Genomic_DNA"/>
</dbReference>
<dbReference type="InterPro" id="IPR001387">
    <property type="entry name" value="Cro/C1-type_HTH"/>
</dbReference>
<protein>
    <submittedName>
        <fullName evidence="3">Helix-turn-helix</fullName>
    </submittedName>
</protein>
<accession>A0A239B631</accession>
<dbReference type="OrthoDB" id="9805856at2"/>
<dbReference type="InterPro" id="IPR010982">
    <property type="entry name" value="Lambda_DNA-bd_dom_sf"/>
</dbReference>
<dbReference type="GO" id="GO:0003677">
    <property type="term" value="F:DNA binding"/>
    <property type="evidence" value="ECO:0007669"/>
    <property type="project" value="UniProtKB-KW"/>
</dbReference>
<gene>
    <name evidence="3" type="ORF">SAMN05446037_100325</name>
</gene>
<evidence type="ECO:0000256" key="1">
    <source>
        <dbReference type="ARBA" id="ARBA00023125"/>
    </source>
</evidence>
<evidence type="ECO:0000313" key="4">
    <source>
        <dbReference type="Proteomes" id="UP000198304"/>
    </source>
</evidence>
<evidence type="ECO:0000313" key="3">
    <source>
        <dbReference type="EMBL" id="SNS03229.1"/>
    </source>
</evidence>
<dbReference type="PANTHER" id="PTHR46558:SF14">
    <property type="entry name" value="HTH-TYPE TRANSCRIPTIONAL REGULATOR ANSR"/>
    <property type="match status" value="1"/>
</dbReference>
<keyword evidence="4" id="KW-1185">Reference proteome</keyword>
<name>A0A239B631_9FIRM</name>
<evidence type="ECO:0000259" key="2">
    <source>
        <dbReference type="PROSITE" id="PS50943"/>
    </source>
</evidence>
<dbReference type="Proteomes" id="UP000198304">
    <property type="component" value="Unassembled WGS sequence"/>
</dbReference>
<reference evidence="3 4" key="1">
    <citation type="submission" date="2017-06" db="EMBL/GenBank/DDBJ databases">
        <authorList>
            <person name="Kim H.J."/>
            <person name="Triplett B.A."/>
        </authorList>
    </citation>
    <scope>NUCLEOTIDE SEQUENCE [LARGE SCALE GENOMIC DNA]</scope>
    <source>
        <strain evidence="3 4">SCA</strain>
    </source>
</reference>
<dbReference type="AlphaFoldDB" id="A0A239B631"/>
<dbReference type="Pfam" id="PF01381">
    <property type="entry name" value="HTH_3"/>
    <property type="match status" value="1"/>
</dbReference>